<name>A0AAU7CGP7_9BACT</name>
<dbReference type="AlphaFoldDB" id="A0AAU7CGP7"/>
<feature type="signal peptide" evidence="1">
    <location>
        <begin position="1"/>
        <end position="25"/>
    </location>
</feature>
<evidence type="ECO:0000313" key="2">
    <source>
        <dbReference type="EMBL" id="XBH04179.1"/>
    </source>
</evidence>
<sequence length="267" mass="27638">MRVRASGFGFICLAVSLLGGLSVQAAVTPVQTQSIAPAYAIWGPNTTFQGQDPLVFSKFDPGLGTLQSVNISVSYSFSHKVSMTFGDSSDRQTISLTSALPQTPTVGPTITLNGPANGPLSTLLTATAPVVTYTRSYGSPGENLPQSFSNNPNQFSPGSPFFLTPDGMPDNLTSTFTGTQTLAITDPSQVALFQGSGTLGLPASANFGATVTGTGNNYAGYLVTYAGITVSLSYTYAVPEPPSAALLGLGTGGLVLLGRLRRRRPSR</sequence>
<gene>
    <name evidence="2" type="ORF">V5E97_38680</name>
</gene>
<dbReference type="NCBIfam" id="NF033208">
    <property type="entry name" value="choice_anch_E"/>
    <property type="match status" value="1"/>
</dbReference>
<dbReference type="NCBIfam" id="TIGR02595">
    <property type="entry name" value="PEP_CTERM"/>
    <property type="match status" value="1"/>
</dbReference>
<accession>A0AAU7CGP7</accession>
<proteinExistence type="predicted"/>
<protein>
    <submittedName>
        <fullName evidence="2">Choice-of-anchor E domain-containing protein</fullName>
    </submittedName>
</protein>
<evidence type="ECO:0000256" key="1">
    <source>
        <dbReference type="SAM" id="SignalP"/>
    </source>
</evidence>
<organism evidence="2">
    <name type="scientific">Singulisphaera sp. Ch08</name>
    <dbReference type="NCBI Taxonomy" id="3120278"/>
    <lineage>
        <taxon>Bacteria</taxon>
        <taxon>Pseudomonadati</taxon>
        <taxon>Planctomycetota</taxon>
        <taxon>Planctomycetia</taxon>
        <taxon>Isosphaerales</taxon>
        <taxon>Isosphaeraceae</taxon>
        <taxon>Singulisphaera</taxon>
    </lineage>
</organism>
<reference evidence="2" key="1">
    <citation type="submission" date="2024-05" db="EMBL/GenBank/DDBJ databases">
        <title>Planctomycetes of the genus Singulisphaera possess chitinolytic capabilities.</title>
        <authorList>
            <person name="Ivanova A."/>
        </authorList>
    </citation>
    <scope>NUCLEOTIDE SEQUENCE</scope>
    <source>
        <strain evidence="2">Ch08T</strain>
    </source>
</reference>
<dbReference type="RefSeq" id="WP_406696931.1">
    <property type="nucleotide sequence ID" value="NZ_CP155447.1"/>
</dbReference>
<dbReference type="EMBL" id="CP155447">
    <property type="protein sequence ID" value="XBH04179.1"/>
    <property type="molecule type" value="Genomic_DNA"/>
</dbReference>
<dbReference type="InterPro" id="IPR013424">
    <property type="entry name" value="Ice-binding_C"/>
</dbReference>
<feature type="chain" id="PRO_5043840093" evidence="1">
    <location>
        <begin position="26"/>
        <end position="267"/>
    </location>
</feature>
<keyword evidence="1" id="KW-0732">Signal</keyword>